<accession>A0A1R3KM06</accession>
<dbReference type="Proteomes" id="UP000188268">
    <property type="component" value="Unassembled WGS sequence"/>
</dbReference>
<dbReference type="Gramene" id="OMP08048">
    <property type="protein sequence ID" value="OMP08048"/>
    <property type="gene ID" value="CCACVL1_01174"/>
</dbReference>
<dbReference type="AlphaFoldDB" id="A0A1R3KM06"/>
<evidence type="ECO:0000313" key="1">
    <source>
        <dbReference type="EMBL" id="OMP08048.1"/>
    </source>
</evidence>
<comment type="caution">
    <text evidence="1">The sequence shown here is derived from an EMBL/GenBank/DDBJ whole genome shotgun (WGS) entry which is preliminary data.</text>
</comment>
<gene>
    <name evidence="1" type="ORF">CCACVL1_01174</name>
</gene>
<sequence length="84" mass="9573">MITISFKNRDLLFYRPSCSRLKSPAAGKSIFRKISLDRSRLEAIPLDRCLARLRSRTQANRYGNELRSGTIELDQKSKGEGSNL</sequence>
<protein>
    <submittedName>
        <fullName evidence="1">Uncharacterized protein</fullName>
    </submittedName>
</protein>
<organism evidence="1 2">
    <name type="scientific">Corchorus capsularis</name>
    <name type="common">Jute</name>
    <dbReference type="NCBI Taxonomy" id="210143"/>
    <lineage>
        <taxon>Eukaryota</taxon>
        <taxon>Viridiplantae</taxon>
        <taxon>Streptophyta</taxon>
        <taxon>Embryophyta</taxon>
        <taxon>Tracheophyta</taxon>
        <taxon>Spermatophyta</taxon>
        <taxon>Magnoliopsida</taxon>
        <taxon>eudicotyledons</taxon>
        <taxon>Gunneridae</taxon>
        <taxon>Pentapetalae</taxon>
        <taxon>rosids</taxon>
        <taxon>malvids</taxon>
        <taxon>Malvales</taxon>
        <taxon>Malvaceae</taxon>
        <taxon>Grewioideae</taxon>
        <taxon>Apeibeae</taxon>
        <taxon>Corchorus</taxon>
    </lineage>
</organism>
<keyword evidence="2" id="KW-1185">Reference proteome</keyword>
<evidence type="ECO:0000313" key="2">
    <source>
        <dbReference type="Proteomes" id="UP000188268"/>
    </source>
</evidence>
<name>A0A1R3KM06_COCAP</name>
<feature type="non-terminal residue" evidence="1">
    <location>
        <position position="84"/>
    </location>
</feature>
<reference evidence="1 2" key="1">
    <citation type="submission" date="2013-09" db="EMBL/GenBank/DDBJ databases">
        <title>Corchorus capsularis genome sequencing.</title>
        <authorList>
            <person name="Alam M."/>
            <person name="Haque M.S."/>
            <person name="Islam M.S."/>
            <person name="Emdad E.M."/>
            <person name="Islam M.M."/>
            <person name="Ahmed B."/>
            <person name="Halim A."/>
            <person name="Hossen Q.M.M."/>
            <person name="Hossain M.Z."/>
            <person name="Ahmed R."/>
            <person name="Khan M.M."/>
            <person name="Islam R."/>
            <person name="Rashid M.M."/>
            <person name="Khan S.A."/>
            <person name="Rahman M.S."/>
            <person name="Alam M."/>
        </authorList>
    </citation>
    <scope>NUCLEOTIDE SEQUENCE [LARGE SCALE GENOMIC DNA]</scope>
    <source>
        <strain evidence="2">cv. CVL-1</strain>
        <tissue evidence="1">Whole seedling</tissue>
    </source>
</reference>
<proteinExistence type="predicted"/>
<dbReference type="EMBL" id="AWWV01004035">
    <property type="protein sequence ID" value="OMP08048.1"/>
    <property type="molecule type" value="Genomic_DNA"/>
</dbReference>